<name>A0A9P4M2J5_9PEZI</name>
<comment type="caution">
    <text evidence="2">The sequence shown here is derived from an EMBL/GenBank/DDBJ whole genome shotgun (WGS) entry which is preliminary data.</text>
</comment>
<keyword evidence="3" id="KW-1185">Reference proteome</keyword>
<protein>
    <submittedName>
        <fullName evidence="2">Uncharacterized protein</fullName>
    </submittedName>
</protein>
<sequence>MAPRCTGTVHHCNTCNKTISKKCWDDGHMAYCEAKSCSKIFNAYHGCRSHPYSDAWNLATKARYEGERLEDIIGRRDWELQGPPDLRDASVEDKLAALRKKYKHDEQEEPKLQRKQPKPSVKIGKYTKFLSKLEKTAKSRKYA</sequence>
<proteinExistence type="predicted"/>
<gene>
    <name evidence="2" type="ORF">K490DRAFT_62285</name>
</gene>
<feature type="compositionally biased region" description="Basic and acidic residues" evidence="1">
    <location>
        <begin position="103"/>
        <end position="112"/>
    </location>
</feature>
<accession>A0A9P4M2J5</accession>
<dbReference type="Proteomes" id="UP000799776">
    <property type="component" value="Unassembled WGS sequence"/>
</dbReference>
<evidence type="ECO:0000313" key="2">
    <source>
        <dbReference type="EMBL" id="KAF2090954.1"/>
    </source>
</evidence>
<reference evidence="2" key="1">
    <citation type="journal article" date="2020" name="Stud. Mycol.">
        <title>101 Dothideomycetes genomes: a test case for predicting lifestyles and emergence of pathogens.</title>
        <authorList>
            <person name="Haridas S."/>
            <person name="Albert R."/>
            <person name="Binder M."/>
            <person name="Bloem J."/>
            <person name="Labutti K."/>
            <person name="Salamov A."/>
            <person name="Andreopoulos B."/>
            <person name="Baker S."/>
            <person name="Barry K."/>
            <person name="Bills G."/>
            <person name="Bluhm B."/>
            <person name="Cannon C."/>
            <person name="Castanera R."/>
            <person name="Culley D."/>
            <person name="Daum C."/>
            <person name="Ezra D."/>
            <person name="Gonzalez J."/>
            <person name="Henrissat B."/>
            <person name="Kuo A."/>
            <person name="Liang C."/>
            <person name="Lipzen A."/>
            <person name="Lutzoni F."/>
            <person name="Magnuson J."/>
            <person name="Mondo S."/>
            <person name="Nolan M."/>
            <person name="Ohm R."/>
            <person name="Pangilinan J."/>
            <person name="Park H.-J."/>
            <person name="Ramirez L."/>
            <person name="Alfaro M."/>
            <person name="Sun H."/>
            <person name="Tritt A."/>
            <person name="Yoshinaga Y."/>
            <person name="Zwiers L.-H."/>
            <person name="Turgeon B."/>
            <person name="Goodwin S."/>
            <person name="Spatafora J."/>
            <person name="Crous P."/>
            <person name="Grigoriev I."/>
        </authorList>
    </citation>
    <scope>NUCLEOTIDE SEQUENCE</scope>
    <source>
        <strain evidence="2">CBS 121410</strain>
    </source>
</reference>
<evidence type="ECO:0000256" key="1">
    <source>
        <dbReference type="SAM" id="MobiDB-lite"/>
    </source>
</evidence>
<organism evidence="2 3">
    <name type="scientific">Saccharata proteae CBS 121410</name>
    <dbReference type="NCBI Taxonomy" id="1314787"/>
    <lineage>
        <taxon>Eukaryota</taxon>
        <taxon>Fungi</taxon>
        <taxon>Dikarya</taxon>
        <taxon>Ascomycota</taxon>
        <taxon>Pezizomycotina</taxon>
        <taxon>Dothideomycetes</taxon>
        <taxon>Dothideomycetes incertae sedis</taxon>
        <taxon>Botryosphaeriales</taxon>
        <taxon>Saccharataceae</taxon>
        <taxon>Saccharata</taxon>
    </lineage>
</organism>
<feature type="region of interest" description="Disordered" evidence="1">
    <location>
        <begin position="102"/>
        <end position="121"/>
    </location>
</feature>
<evidence type="ECO:0000313" key="3">
    <source>
        <dbReference type="Proteomes" id="UP000799776"/>
    </source>
</evidence>
<dbReference type="EMBL" id="ML978712">
    <property type="protein sequence ID" value="KAF2090954.1"/>
    <property type="molecule type" value="Genomic_DNA"/>
</dbReference>
<dbReference type="AlphaFoldDB" id="A0A9P4M2J5"/>